<comment type="catalytic activity">
    <reaction evidence="3 4">
        <text>holo-[ACP] + malonyl-CoA = malonyl-[ACP] + CoA</text>
        <dbReference type="Rhea" id="RHEA:41792"/>
        <dbReference type="Rhea" id="RHEA-COMP:9623"/>
        <dbReference type="Rhea" id="RHEA-COMP:9685"/>
        <dbReference type="ChEBI" id="CHEBI:57287"/>
        <dbReference type="ChEBI" id="CHEBI:57384"/>
        <dbReference type="ChEBI" id="CHEBI:64479"/>
        <dbReference type="ChEBI" id="CHEBI:78449"/>
        <dbReference type="EC" id="2.3.1.39"/>
    </reaction>
</comment>
<feature type="active site" evidence="5">
    <location>
        <position position="205"/>
    </location>
</feature>
<proteinExistence type="inferred from homology"/>
<comment type="similarity">
    <text evidence="4">Belongs to the fabD family.</text>
</comment>
<dbReference type="Gene3D" id="3.40.366.10">
    <property type="entry name" value="Malonyl-Coenzyme A Acyl Carrier Protein, domain 2"/>
    <property type="match status" value="1"/>
</dbReference>
<organism evidence="7 8">
    <name type="scientific">Parafannyhessea umbonata</name>
    <dbReference type="NCBI Taxonomy" id="604330"/>
    <lineage>
        <taxon>Bacteria</taxon>
        <taxon>Bacillati</taxon>
        <taxon>Actinomycetota</taxon>
        <taxon>Coriobacteriia</taxon>
        <taxon>Coriobacteriales</taxon>
        <taxon>Atopobiaceae</taxon>
        <taxon>Parafannyhessea</taxon>
    </lineage>
</organism>
<dbReference type="PANTHER" id="PTHR42681">
    <property type="entry name" value="MALONYL-COA-ACYL CARRIER PROTEIN TRANSACYLASE, MITOCHONDRIAL"/>
    <property type="match status" value="1"/>
</dbReference>
<dbReference type="AlphaFoldDB" id="A0A1G6I731"/>
<dbReference type="SMART" id="SM00827">
    <property type="entry name" value="PKS_AT"/>
    <property type="match status" value="1"/>
</dbReference>
<name>A0A1G6I731_9ACTN</name>
<dbReference type="RefSeq" id="WP_090844803.1">
    <property type="nucleotide sequence ID" value="NZ_FMZL01000002.1"/>
</dbReference>
<dbReference type="GO" id="GO:0006633">
    <property type="term" value="P:fatty acid biosynthetic process"/>
    <property type="evidence" value="ECO:0007669"/>
    <property type="project" value="TreeGrafter"/>
</dbReference>
<dbReference type="PANTHER" id="PTHR42681:SF1">
    <property type="entry name" value="MALONYL-COA-ACYL CARRIER PROTEIN TRANSACYLASE, MITOCHONDRIAL"/>
    <property type="match status" value="1"/>
</dbReference>
<dbReference type="Proteomes" id="UP000198528">
    <property type="component" value="Unassembled WGS sequence"/>
</dbReference>
<evidence type="ECO:0000313" key="8">
    <source>
        <dbReference type="Proteomes" id="UP000198528"/>
    </source>
</evidence>
<evidence type="ECO:0000256" key="4">
    <source>
        <dbReference type="PIRNR" id="PIRNR000446"/>
    </source>
</evidence>
<sequence length="318" mass="32573">MGVLGAEATPRPNVAFLFAGQGAQRPGMGRALAEKSAAARAVFDAVDAVRPGTSAQCFGGTKEELALTANTQPCVLAVDLACAAALAERGVVPAAVAGHSLGELGALAFAGAFDVEAAMRLAVVRARLMTQCCDAHPGAMRAVMKLAPERVEELASQAGEAWAVNYNSPLQTVVAGAPDACERLDALVRAAGGRSMRVAVSGAFHSPYMADAATGLSAHLAQHAPASPRMACWANLTGRPYPTEPAKVAATLASQVKSPVRWADELRGMRAAGIDTFVEVGPGHTLTGLVKRTLDGVRAMSVEDPDQLEAALAAIAEG</sequence>
<evidence type="ECO:0000256" key="2">
    <source>
        <dbReference type="ARBA" id="ARBA00023315"/>
    </source>
</evidence>
<dbReference type="Gene3D" id="3.30.70.250">
    <property type="entry name" value="Malonyl-CoA ACP transacylase, ACP-binding"/>
    <property type="match status" value="1"/>
</dbReference>
<dbReference type="InterPro" id="IPR016035">
    <property type="entry name" value="Acyl_Trfase/lysoPLipase"/>
</dbReference>
<dbReference type="InterPro" id="IPR050858">
    <property type="entry name" value="Mal-CoA-ACP_Trans/PKS_FabD"/>
</dbReference>
<keyword evidence="8" id="KW-1185">Reference proteome</keyword>
<dbReference type="GO" id="GO:0004314">
    <property type="term" value="F:[acyl-carrier-protein] S-malonyltransferase activity"/>
    <property type="evidence" value="ECO:0007669"/>
    <property type="project" value="UniProtKB-EC"/>
</dbReference>
<feature type="domain" description="Malonyl-CoA:ACP transacylase (MAT)" evidence="6">
    <location>
        <begin position="17"/>
        <end position="307"/>
    </location>
</feature>
<dbReference type="SUPFAM" id="SSF52151">
    <property type="entry name" value="FabD/lysophospholipase-like"/>
    <property type="match status" value="1"/>
</dbReference>
<protein>
    <recommendedName>
        <fullName evidence="4">Malonyl CoA-acyl carrier protein transacylase</fullName>
        <ecNumber evidence="4">2.3.1.39</ecNumber>
    </recommendedName>
</protein>
<feature type="active site" evidence="5">
    <location>
        <position position="100"/>
    </location>
</feature>
<reference evidence="8" key="1">
    <citation type="submission" date="2016-10" db="EMBL/GenBank/DDBJ databases">
        <authorList>
            <person name="Varghese N."/>
            <person name="Submissions S."/>
        </authorList>
    </citation>
    <scope>NUCLEOTIDE SEQUENCE [LARGE SCALE GENOMIC DNA]</scope>
    <source>
        <strain evidence="8">DSM 22619</strain>
    </source>
</reference>
<keyword evidence="1 4" id="KW-0808">Transferase</keyword>
<evidence type="ECO:0000256" key="3">
    <source>
        <dbReference type="ARBA" id="ARBA00048462"/>
    </source>
</evidence>
<evidence type="ECO:0000313" key="7">
    <source>
        <dbReference type="EMBL" id="SDC02261.1"/>
    </source>
</evidence>
<evidence type="ECO:0000256" key="1">
    <source>
        <dbReference type="ARBA" id="ARBA00022679"/>
    </source>
</evidence>
<dbReference type="InterPro" id="IPR016036">
    <property type="entry name" value="Malonyl_transacylase_ACP-bd"/>
</dbReference>
<evidence type="ECO:0000256" key="5">
    <source>
        <dbReference type="PIRSR" id="PIRSR000446-1"/>
    </source>
</evidence>
<dbReference type="SUPFAM" id="SSF55048">
    <property type="entry name" value="Probable ACP-binding domain of malonyl-CoA ACP transacylase"/>
    <property type="match status" value="1"/>
</dbReference>
<dbReference type="PIRSF" id="PIRSF000446">
    <property type="entry name" value="Mct"/>
    <property type="match status" value="1"/>
</dbReference>
<keyword evidence="2 4" id="KW-0012">Acyltransferase</keyword>
<dbReference type="InterPro" id="IPR024925">
    <property type="entry name" value="Malonyl_CoA-ACP_transAc"/>
</dbReference>
<dbReference type="Pfam" id="PF00698">
    <property type="entry name" value="Acyl_transf_1"/>
    <property type="match status" value="1"/>
</dbReference>
<dbReference type="EMBL" id="FMZL01000002">
    <property type="protein sequence ID" value="SDC02261.1"/>
    <property type="molecule type" value="Genomic_DNA"/>
</dbReference>
<evidence type="ECO:0000259" key="6">
    <source>
        <dbReference type="SMART" id="SM00827"/>
    </source>
</evidence>
<accession>A0A1G6I731</accession>
<dbReference type="GO" id="GO:0005829">
    <property type="term" value="C:cytosol"/>
    <property type="evidence" value="ECO:0007669"/>
    <property type="project" value="TreeGrafter"/>
</dbReference>
<dbReference type="EC" id="2.3.1.39" evidence="4"/>
<gene>
    <name evidence="7" type="ORF">SAMN04487824_10246</name>
</gene>
<dbReference type="InterPro" id="IPR001227">
    <property type="entry name" value="Ac_transferase_dom_sf"/>
</dbReference>
<dbReference type="InterPro" id="IPR014043">
    <property type="entry name" value="Acyl_transferase_dom"/>
</dbReference>
<dbReference type="STRING" id="604330.SAMN04489857_0230"/>